<proteinExistence type="predicted"/>
<dbReference type="Proteomes" id="UP000224829">
    <property type="component" value="Segment"/>
</dbReference>
<protein>
    <submittedName>
        <fullName evidence="1">Uncharacterized protein</fullName>
    </submittedName>
</protein>
<reference evidence="1 2" key="1">
    <citation type="submission" date="2017-05" db="EMBL/GenBank/DDBJ databases">
        <authorList>
            <person name="Song R."/>
            <person name="Chenine A.L."/>
            <person name="Ruprecht R.M."/>
        </authorList>
    </citation>
    <scope>NUCLEOTIDE SEQUENCE [LARGE SCALE GENOMIC DNA]</scope>
</reference>
<evidence type="ECO:0000313" key="2">
    <source>
        <dbReference type="Proteomes" id="UP000224829"/>
    </source>
</evidence>
<evidence type="ECO:0000313" key="1">
    <source>
        <dbReference type="EMBL" id="ARV77251.1"/>
    </source>
</evidence>
<organism evidence="1 2">
    <name type="scientific">Pseudomonas phage Noxifer</name>
    <dbReference type="NCBI Taxonomy" id="2006684"/>
    <lineage>
        <taxon>Viruses</taxon>
        <taxon>Duplodnaviria</taxon>
        <taxon>Heunggongvirae</taxon>
        <taxon>Uroviricota</taxon>
        <taxon>Caudoviricetes</taxon>
        <taxon>Chimalliviridae</taxon>
        <taxon>Noxifervirus</taxon>
        <taxon>Noxifervirus noxifer</taxon>
    </lineage>
</organism>
<dbReference type="EMBL" id="MF063068">
    <property type="protein sequence ID" value="ARV77251.1"/>
    <property type="molecule type" value="Genomic_DNA"/>
</dbReference>
<accession>A0A1Y0SUS2</accession>
<sequence>MSMNWTQYLLGKLAEEASEVTKEALKCQQHGVASQYKGRNAIMELRNEFLELMAVIDMLEERKDVQSALREFHINPVTGHDVCQDDDHYDITHRKMLRLCFYALIDYQAGTLSLTREEFDLVKRKADQHHRGDDRSADGIVFREPGIGSYYRDTIIDPPADVALARSMGATLHMANTMADARNALAPVTVNLGGTLQECVHRMKNAIELNCQLIEAEWDPVNKEEAHKSQNTDGTQVYSWCDRKDGVRIHLHVQVEHYDIIKTDLRTGRHVSTERGEYKTF</sequence>
<gene>
    <name evidence="1" type="ORF">NOXIFER_80</name>
</gene>
<name>A0A1Y0SUS2_9CAUD</name>
<keyword evidence="2" id="KW-1185">Reference proteome</keyword>